<organism evidence="2">
    <name type="scientific">mine drainage metagenome</name>
    <dbReference type="NCBI Taxonomy" id="410659"/>
    <lineage>
        <taxon>unclassified sequences</taxon>
        <taxon>metagenomes</taxon>
        <taxon>ecological metagenomes</taxon>
    </lineage>
</organism>
<keyword evidence="2" id="KW-0645">Protease</keyword>
<name>T1B543_9ZZZZ</name>
<evidence type="ECO:0000313" key="2">
    <source>
        <dbReference type="EMBL" id="EQD49380.1"/>
    </source>
</evidence>
<comment type="caution">
    <text evidence="2">The sequence shown here is derived from an EMBL/GenBank/DDBJ whole genome shotgun (WGS) entry which is preliminary data.</text>
</comment>
<reference evidence="2" key="1">
    <citation type="submission" date="2013-08" db="EMBL/GenBank/DDBJ databases">
        <authorList>
            <person name="Mendez C."/>
            <person name="Richter M."/>
            <person name="Ferrer M."/>
            <person name="Sanchez J."/>
        </authorList>
    </citation>
    <scope>NUCLEOTIDE SEQUENCE</scope>
</reference>
<dbReference type="InterPro" id="IPR002818">
    <property type="entry name" value="DJ-1/PfpI"/>
</dbReference>
<feature type="domain" description="DJ-1/PfpI" evidence="1">
    <location>
        <begin position="1"/>
        <end position="62"/>
    </location>
</feature>
<dbReference type="GO" id="GO:0006508">
    <property type="term" value="P:proteolysis"/>
    <property type="evidence" value="ECO:0007669"/>
    <property type="project" value="UniProtKB-KW"/>
</dbReference>
<dbReference type="Pfam" id="PF01965">
    <property type="entry name" value="DJ-1_PfpI"/>
    <property type="match status" value="1"/>
</dbReference>
<feature type="non-terminal residue" evidence="2">
    <location>
        <position position="1"/>
    </location>
</feature>
<dbReference type="GO" id="GO:0008233">
    <property type="term" value="F:peptidase activity"/>
    <property type="evidence" value="ECO:0007669"/>
    <property type="project" value="UniProtKB-KW"/>
</dbReference>
<keyword evidence="2" id="KW-0378">Hydrolase</keyword>
<dbReference type="SUPFAM" id="SSF52317">
    <property type="entry name" value="Class I glutamine amidotransferase-like"/>
    <property type="match status" value="1"/>
</dbReference>
<reference evidence="2" key="2">
    <citation type="journal article" date="2014" name="ISME J.">
        <title>Microbial stratification in low pH oxic and suboxic macroscopic growths along an acid mine drainage.</title>
        <authorList>
            <person name="Mendez-Garcia C."/>
            <person name="Mesa V."/>
            <person name="Sprenger R.R."/>
            <person name="Richter M."/>
            <person name="Diez M.S."/>
            <person name="Solano J."/>
            <person name="Bargiela R."/>
            <person name="Golyshina O.V."/>
            <person name="Manteca A."/>
            <person name="Ramos J.L."/>
            <person name="Gallego J.R."/>
            <person name="Llorente I."/>
            <person name="Martins Dos Santos V.A."/>
            <person name="Jensen O.N."/>
            <person name="Pelaez A.I."/>
            <person name="Sanchez J."/>
            <person name="Ferrer M."/>
        </authorList>
    </citation>
    <scope>NUCLEOTIDE SEQUENCE</scope>
</reference>
<dbReference type="EMBL" id="AUZY01007604">
    <property type="protein sequence ID" value="EQD49380.1"/>
    <property type="molecule type" value="Genomic_DNA"/>
</dbReference>
<evidence type="ECO:0000259" key="1">
    <source>
        <dbReference type="Pfam" id="PF01965"/>
    </source>
</evidence>
<gene>
    <name evidence="2" type="ORF">B1B_11666</name>
</gene>
<sequence>PLVLAEAGLLRGKEVTGHPSIKAEIEEAGGKFVDKPFVKTSNNIISGKTHFQMDQFMPELLRLIKS</sequence>
<protein>
    <submittedName>
        <fullName evidence="2">Intracellular protease, PfpI family protein</fullName>
    </submittedName>
</protein>
<dbReference type="AlphaFoldDB" id="T1B543"/>
<dbReference type="Gene3D" id="3.40.50.880">
    <property type="match status" value="1"/>
</dbReference>
<accession>T1B543</accession>
<proteinExistence type="predicted"/>
<dbReference type="InterPro" id="IPR029062">
    <property type="entry name" value="Class_I_gatase-like"/>
</dbReference>